<organism evidence="2 3">
    <name type="scientific">Phtheirospermum japonicum</name>
    <dbReference type="NCBI Taxonomy" id="374723"/>
    <lineage>
        <taxon>Eukaryota</taxon>
        <taxon>Viridiplantae</taxon>
        <taxon>Streptophyta</taxon>
        <taxon>Embryophyta</taxon>
        <taxon>Tracheophyta</taxon>
        <taxon>Spermatophyta</taxon>
        <taxon>Magnoliopsida</taxon>
        <taxon>eudicotyledons</taxon>
        <taxon>Gunneridae</taxon>
        <taxon>Pentapetalae</taxon>
        <taxon>asterids</taxon>
        <taxon>lamiids</taxon>
        <taxon>Lamiales</taxon>
        <taxon>Orobanchaceae</taxon>
        <taxon>Orobanchaceae incertae sedis</taxon>
        <taxon>Phtheirospermum</taxon>
    </lineage>
</organism>
<feature type="coiled-coil region" evidence="1">
    <location>
        <begin position="138"/>
        <end position="172"/>
    </location>
</feature>
<accession>A0A830D135</accession>
<proteinExistence type="predicted"/>
<reference evidence="2" key="1">
    <citation type="submission" date="2020-07" db="EMBL/GenBank/DDBJ databases">
        <title>Ethylene signaling mediates host invasion by parasitic plants.</title>
        <authorList>
            <person name="Yoshida S."/>
        </authorList>
    </citation>
    <scope>NUCLEOTIDE SEQUENCE</scope>
    <source>
        <strain evidence="2">Okayama</strain>
    </source>
</reference>
<dbReference type="OrthoDB" id="1909330at2759"/>
<protein>
    <submittedName>
        <fullName evidence="2">B3 domain-containing protein os01g0234100</fullName>
    </submittedName>
</protein>
<keyword evidence="3" id="KW-1185">Reference proteome</keyword>
<evidence type="ECO:0000313" key="3">
    <source>
        <dbReference type="Proteomes" id="UP000653305"/>
    </source>
</evidence>
<evidence type="ECO:0000313" key="2">
    <source>
        <dbReference type="EMBL" id="GFQ01864.1"/>
    </source>
</evidence>
<gene>
    <name evidence="2" type="ORF">PHJA_002330400</name>
</gene>
<keyword evidence="1" id="KW-0175">Coiled coil</keyword>
<evidence type="ECO:0000256" key="1">
    <source>
        <dbReference type="SAM" id="Coils"/>
    </source>
</evidence>
<dbReference type="Proteomes" id="UP000653305">
    <property type="component" value="Unassembled WGS sequence"/>
</dbReference>
<sequence length="209" mass="24008">MTNSHSLFSVKKRKRRLNDNNELGLTFSESFVHFKDVKCFDNFEIQVHGLTLDLEIPARLRRKYYELCKSQKNFLHKNLRKGLNRKLAARVISKTIKIADAIRAAKLSTNTSHLEGYDKTLKEYEEKGMAVGFLRARIDKLTGLSRELQDVVKSLRNELRDAEDKYRVVKAELTGAAMSIRKIVDEILGLEAKNEKPGVRFTDIAGVPW</sequence>
<dbReference type="AlphaFoldDB" id="A0A830D135"/>
<comment type="caution">
    <text evidence="2">The sequence shown here is derived from an EMBL/GenBank/DDBJ whole genome shotgun (WGS) entry which is preliminary data.</text>
</comment>
<dbReference type="EMBL" id="BMAC01000713">
    <property type="protein sequence ID" value="GFQ01864.1"/>
    <property type="molecule type" value="Genomic_DNA"/>
</dbReference>
<name>A0A830D135_9LAMI</name>